<protein>
    <recommendedName>
        <fullName evidence="3">DUF1062 domain-containing protein</fullName>
    </recommendedName>
</protein>
<organism evidence="1 2">
    <name type="scientific">Roseibium hamelinense</name>
    <dbReference type="NCBI Taxonomy" id="150831"/>
    <lineage>
        <taxon>Bacteria</taxon>
        <taxon>Pseudomonadati</taxon>
        <taxon>Pseudomonadota</taxon>
        <taxon>Alphaproteobacteria</taxon>
        <taxon>Hyphomicrobiales</taxon>
        <taxon>Stappiaceae</taxon>
        <taxon>Roseibium</taxon>
    </lineage>
</organism>
<keyword evidence="2" id="KW-1185">Reference proteome</keyword>
<name>A0A562SNX2_9HYPH</name>
<dbReference type="AlphaFoldDB" id="A0A562SNX2"/>
<accession>A0A562SNX2</accession>
<evidence type="ECO:0000313" key="2">
    <source>
        <dbReference type="Proteomes" id="UP000320593"/>
    </source>
</evidence>
<dbReference type="EMBL" id="VLLF01000008">
    <property type="protein sequence ID" value="TWI82908.1"/>
    <property type="molecule type" value="Genomic_DNA"/>
</dbReference>
<evidence type="ECO:0000313" key="1">
    <source>
        <dbReference type="EMBL" id="TWI82908.1"/>
    </source>
</evidence>
<dbReference type="InterPro" id="IPR009412">
    <property type="entry name" value="DUF1062"/>
</dbReference>
<evidence type="ECO:0008006" key="3">
    <source>
        <dbReference type="Google" id="ProtNLM"/>
    </source>
</evidence>
<sequence length="212" mass="24379">MEGQDGMSKTLSIGWTVLAKNAPRPRLNCGRCGKVQSFHSSGKIRLNANGRKLDAWLVYKCTHCNATWNRPVIERIPINTLSKSYLTALETSDETMVRRFEFEVGGLAYFTHQIEWERGLLIQRHLVSPMSEDWSSATILIRTPVRLHIRVERLMSYALDISRADCRNLFLEGGMKIRRPSGQQIWRGPVKTEMEIDVQRCVLKTSSLLRLY</sequence>
<dbReference type="Proteomes" id="UP000320593">
    <property type="component" value="Unassembled WGS sequence"/>
</dbReference>
<proteinExistence type="predicted"/>
<gene>
    <name evidence="1" type="ORF">JM93_03423</name>
</gene>
<comment type="caution">
    <text evidence="1">The sequence shown here is derived from an EMBL/GenBank/DDBJ whole genome shotgun (WGS) entry which is preliminary data.</text>
</comment>
<reference evidence="1 2" key="1">
    <citation type="submission" date="2019-07" db="EMBL/GenBank/DDBJ databases">
        <title>Genomic Encyclopedia of Archaeal and Bacterial Type Strains, Phase II (KMG-II): from individual species to whole genera.</title>
        <authorList>
            <person name="Goeker M."/>
        </authorList>
    </citation>
    <scope>NUCLEOTIDE SEQUENCE [LARGE SCALE GENOMIC DNA]</scope>
    <source>
        <strain evidence="1 2">ATCC BAA-252</strain>
    </source>
</reference>
<dbReference type="RefSeq" id="WP_170230706.1">
    <property type="nucleotide sequence ID" value="NZ_SMLY01000080.1"/>
</dbReference>
<dbReference type="Pfam" id="PF06353">
    <property type="entry name" value="DUF1062"/>
    <property type="match status" value="1"/>
</dbReference>